<name>A0A818KNJ6_9BILA</name>
<dbReference type="AlphaFoldDB" id="A0A818KNJ6"/>
<feature type="region of interest" description="Disordered" evidence="2">
    <location>
        <begin position="1"/>
        <end position="38"/>
    </location>
</feature>
<dbReference type="Proteomes" id="UP000663872">
    <property type="component" value="Unassembled WGS sequence"/>
</dbReference>
<accession>A0A818KNJ6</accession>
<dbReference type="PANTHER" id="PTHR35088">
    <property type="entry name" value="COILED-COIL DOMAIN-CONTAINING PROTEIN 178"/>
    <property type="match status" value="1"/>
</dbReference>
<evidence type="ECO:0000313" key="3">
    <source>
        <dbReference type="EMBL" id="CAF3561125.1"/>
    </source>
</evidence>
<gene>
    <name evidence="3" type="ORF">GRG538_LOCUS20732</name>
</gene>
<feature type="coiled-coil region" evidence="1">
    <location>
        <begin position="357"/>
        <end position="416"/>
    </location>
</feature>
<comment type="caution">
    <text evidence="3">The sequence shown here is derived from an EMBL/GenBank/DDBJ whole genome shotgun (WGS) entry which is preliminary data.</text>
</comment>
<evidence type="ECO:0008006" key="5">
    <source>
        <dbReference type="Google" id="ProtNLM"/>
    </source>
</evidence>
<reference evidence="3" key="1">
    <citation type="submission" date="2021-02" db="EMBL/GenBank/DDBJ databases">
        <authorList>
            <person name="Nowell W R."/>
        </authorList>
    </citation>
    <scope>NUCLEOTIDE SEQUENCE</scope>
</reference>
<evidence type="ECO:0000256" key="2">
    <source>
        <dbReference type="SAM" id="MobiDB-lite"/>
    </source>
</evidence>
<evidence type="ECO:0000256" key="1">
    <source>
        <dbReference type="SAM" id="Coils"/>
    </source>
</evidence>
<evidence type="ECO:0000313" key="4">
    <source>
        <dbReference type="Proteomes" id="UP000663872"/>
    </source>
</evidence>
<dbReference type="EMBL" id="CAJNYT010003431">
    <property type="protein sequence ID" value="CAF3561125.1"/>
    <property type="molecule type" value="Genomic_DNA"/>
</dbReference>
<dbReference type="InterPro" id="IPR038826">
    <property type="entry name" value="CCDC178"/>
</dbReference>
<protein>
    <recommendedName>
        <fullName evidence="5">Coiled-coil domain-containing protein 178</fullName>
    </recommendedName>
</protein>
<dbReference type="PANTHER" id="PTHR35088:SF1">
    <property type="entry name" value="COILED-COIL DOMAIN-CONTAINING PROTEIN 178"/>
    <property type="match status" value="1"/>
</dbReference>
<organism evidence="3 4">
    <name type="scientific">Rotaria socialis</name>
    <dbReference type="NCBI Taxonomy" id="392032"/>
    <lineage>
        <taxon>Eukaryota</taxon>
        <taxon>Metazoa</taxon>
        <taxon>Spiralia</taxon>
        <taxon>Gnathifera</taxon>
        <taxon>Rotifera</taxon>
        <taxon>Eurotatoria</taxon>
        <taxon>Bdelloidea</taxon>
        <taxon>Philodinida</taxon>
        <taxon>Philodinidae</taxon>
        <taxon>Rotaria</taxon>
    </lineage>
</organism>
<sequence length="870" mass="101486">MINAENNPYSSASSDSGVGGVENQKQTEQTRAIDDDDFELPDNWPEFDFHRKKSCLLSRIFSTCVTKAINHLELVQNAIERKEEETKAGRTKRQISFSKTMPLTNPLEVVGRGGQLIDQHPHHDLLEDEILEEVLLLLARLDRERLRLINLCENENRVRDRLKENIDHWRLKRLVDLPLAVQKEHDACITDITELQWHIAYNARLAEKVLSKIDLSRTWHRQLEIEVNDIRQTIPLITEKVQTELTEITRVDEALKETEHELMLSRAKNTDTLDKCTKANQRAGTERDEIRGEIDKALKSLQRIAGKLQASIDQHKAYEKAIRDAKSTVKKNDRTYEEEVKKRDVARADIASSKLKLATIGNERERLQHDIERLNTEFDQARLEEKLREDHRKQELDALQATATKREEKLDKILKKEREKATVIDEDERKLEKIEMYDFFVLGFRENSKTRIPFRQIDRDKKSLTRFDQQRGRDAEMLRTVTENLQRAFYTNDSISTDMKRETEKLQKEEDGMRTTMEAVRRQIHEESNIIAMLDKHLDTDNRELDFLNQTETIRAEEAERVATDLQSKFDTLTVNVTTLETTDVQTKESLGSIKHNLLEINETYVREKDQLSNAKISITDRHETASTTVNELDTTLNDILTQTAYMRKHLIEMDESRAMMETLTTKIRGEIQTAEADLAHENYNFGLVEVGEQEVVKVLQECLQRQSSADSLNKDLYKERSNYLSDKKVAIQKALLHNQELASSYRKTLYAYYGMKTCLMGKLEQRLDAVARVKDTRQLIELQERLHSALSLYFGIKNEYVEQQLDNLNRESHQNGLQLFQVQETIQLSVDRITKFLVEKVDFNAIHEEAMLKVHREELQQQQQQKVPV</sequence>
<keyword evidence="1" id="KW-0175">Coiled coil</keyword>
<proteinExistence type="predicted"/>